<dbReference type="AlphaFoldDB" id="H0QJP0"/>
<evidence type="ECO:0000313" key="3">
    <source>
        <dbReference type="Proteomes" id="UP000003828"/>
    </source>
</evidence>
<dbReference type="eggNOG" id="COG1619">
    <property type="taxonomic scope" value="Bacteria"/>
</dbReference>
<dbReference type="EMBL" id="BAEG01000035">
    <property type="protein sequence ID" value="GAB13041.1"/>
    <property type="molecule type" value="Genomic_DNA"/>
</dbReference>
<dbReference type="InterPro" id="IPR040921">
    <property type="entry name" value="Peptidase_S66C"/>
</dbReference>
<accession>H0QJP0</accession>
<evidence type="ECO:0000313" key="2">
    <source>
        <dbReference type="EMBL" id="GAB13041.1"/>
    </source>
</evidence>
<dbReference type="SUPFAM" id="SSF141986">
    <property type="entry name" value="LD-carboxypeptidase A C-terminal domain-like"/>
    <property type="match status" value="1"/>
</dbReference>
<protein>
    <submittedName>
        <fullName evidence="2">Putative S66 family peptidase</fullName>
    </submittedName>
</protein>
<gene>
    <name evidence="2" type="ORF">ARGLB_035_00040</name>
</gene>
<dbReference type="Gene3D" id="3.50.30.60">
    <property type="entry name" value="LD-carboxypeptidase A C-terminal domain-like"/>
    <property type="match status" value="1"/>
</dbReference>
<comment type="caution">
    <text evidence="2">The sequence shown here is derived from an EMBL/GenBank/DDBJ whole genome shotgun (WGS) entry which is preliminary data.</text>
</comment>
<dbReference type="STRING" id="1077972.ARGLB_035_00040"/>
<feature type="domain" description="LD-carboxypeptidase C-terminal" evidence="1">
    <location>
        <begin position="4"/>
        <end position="92"/>
    </location>
</feature>
<dbReference type="Pfam" id="PF17676">
    <property type="entry name" value="Peptidase_S66C"/>
    <property type="match status" value="1"/>
</dbReference>
<dbReference type="Proteomes" id="UP000003828">
    <property type="component" value="Unassembled WGS sequence"/>
</dbReference>
<keyword evidence="3" id="KW-1185">Reference proteome</keyword>
<organism evidence="2 3">
    <name type="scientific">Arthrobacter globiformis (strain ATCC 8010 / DSM 20124 / JCM 1332 / NBRC 12137 / NCIMB 8907 / NRRL B-2979 / 168)</name>
    <dbReference type="NCBI Taxonomy" id="1077972"/>
    <lineage>
        <taxon>Bacteria</taxon>
        <taxon>Bacillati</taxon>
        <taxon>Actinomycetota</taxon>
        <taxon>Actinomycetes</taxon>
        <taxon>Micrococcales</taxon>
        <taxon>Micrococcaceae</taxon>
        <taxon>Arthrobacter</taxon>
    </lineage>
</organism>
<dbReference type="InterPro" id="IPR027461">
    <property type="entry name" value="Carboxypeptidase_A_C_sf"/>
</dbReference>
<reference evidence="2 3" key="1">
    <citation type="submission" date="2011-12" db="EMBL/GenBank/DDBJ databases">
        <title>Whole genome shotgun sequence of Arthrobacter globiformis NBRC 12137.</title>
        <authorList>
            <person name="Miyazawa S."/>
            <person name="Hosoyama A."/>
            <person name="Tsuchikane K."/>
            <person name="Katsumata H."/>
            <person name="Yamazaki S."/>
            <person name="Fujita N."/>
        </authorList>
    </citation>
    <scope>NUCLEOTIDE SEQUENCE [LARGE SCALE GENOMIC DNA]</scope>
    <source>
        <strain evidence="2 3">NBRC 12137</strain>
    </source>
</reference>
<sequence>MPAPALVRRWVRALGERDVLTAVEGVVVARPPMSNHELVPLLGQRKQRRADQYEAVITQVTRYNKHAVICAGVPFGHTRPQWILPYGGSIQLDGHTQAITADYGFVKQPG</sequence>
<proteinExistence type="predicted"/>
<evidence type="ECO:0000259" key="1">
    <source>
        <dbReference type="Pfam" id="PF17676"/>
    </source>
</evidence>
<name>H0QJP0_ARTG1</name>